<evidence type="ECO:0000259" key="8">
    <source>
        <dbReference type="Pfam" id="PF02770"/>
    </source>
</evidence>
<evidence type="ECO:0000259" key="7">
    <source>
        <dbReference type="Pfam" id="PF00441"/>
    </source>
</evidence>
<evidence type="ECO:0000256" key="3">
    <source>
        <dbReference type="ARBA" id="ARBA00022630"/>
    </source>
</evidence>
<dbReference type="GO" id="GO:0005737">
    <property type="term" value="C:cytoplasm"/>
    <property type="evidence" value="ECO:0007669"/>
    <property type="project" value="TreeGrafter"/>
</dbReference>
<dbReference type="GeneID" id="93450005"/>
<dbReference type="Gene3D" id="1.10.540.10">
    <property type="entry name" value="Acyl-CoA dehydrogenase/oxidase, N-terminal domain"/>
    <property type="match status" value="1"/>
</dbReference>
<keyword evidence="4 6" id="KW-0274">FAD</keyword>
<protein>
    <submittedName>
        <fullName evidence="10">Acyl-CoA dehydrogenase domain protein</fullName>
    </submittedName>
</protein>
<dbReference type="EnsemblBacteria" id="ABL69713">
    <property type="protein sequence ID" value="ABL69713"/>
    <property type="gene ID" value="Pden_1613"/>
</dbReference>
<dbReference type="PANTHER" id="PTHR48083:SF2">
    <property type="entry name" value="MEDIUM-CHAIN SPECIFIC ACYL-COA DEHYDROGENASE, MITOCHONDRIAL"/>
    <property type="match status" value="1"/>
</dbReference>
<dbReference type="eggNOG" id="COG1960">
    <property type="taxonomic scope" value="Bacteria"/>
</dbReference>
<dbReference type="InterPro" id="IPR036250">
    <property type="entry name" value="AcylCo_DH-like_C"/>
</dbReference>
<evidence type="ECO:0000256" key="2">
    <source>
        <dbReference type="ARBA" id="ARBA00009347"/>
    </source>
</evidence>
<evidence type="ECO:0000256" key="4">
    <source>
        <dbReference type="ARBA" id="ARBA00022827"/>
    </source>
</evidence>
<dbReference type="InterPro" id="IPR006091">
    <property type="entry name" value="Acyl-CoA_Oxase/DH_mid-dom"/>
</dbReference>
<dbReference type="KEGG" id="pde:Pden_1613"/>
<evidence type="ECO:0000256" key="1">
    <source>
        <dbReference type="ARBA" id="ARBA00001974"/>
    </source>
</evidence>
<keyword evidence="11" id="KW-1185">Reference proteome</keyword>
<comment type="similarity">
    <text evidence="2 6">Belongs to the acyl-CoA dehydrogenase family.</text>
</comment>
<dbReference type="AlphaFoldDB" id="A1B2G9"/>
<evidence type="ECO:0000313" key="11">
    <source>
        <dbReference type="Proteomes" id="UP000000361"/>
    </source>
</evidence>
<dbReference type="InterPro" id="IPR050741">
    <property type="entry name" value="Acyl-CoA_dehydrogenase"/>
</dbReference>
<evidence type="ECO:0000313" key="10">
    <source>
        <dbReference type="EMBL" id="ABL69713.1"/>
    </source>
</evidence>
<dbReference type="OrthoDB" id="3398889at2"/>
<dbReference type="Gene3D" id="1.20.140.10">
    <property type="entry name" value="Butyryl-CoA Dehydrogenase, subunit A, domain 3"/>
    <property type="match status" value="1"/>
</dbReference>
<sequence length="393" mass="42362">MQMHWNEARAAIRAEYARIGQSEAGEPPPGAFDRRRWDRLVQAGLWRMVVPPDHGGAGVDWWNFTAALEGLASTIRHPGLVLSVIGQAGMVRALELYGTEAQRRRYLRRILAGELSATAIADPDTGTDVRATSSTLAPGPNETFVLNGAKHNIAHAGIATMVLIVCKLAGERREGISLVLVDTDRPGLRAGPPDHKLGNADLPTGRLEFDAMALDYGDLLGEPGRGLGNLVNIVSLGRLYYGLVGGWLLEPALAEALDYAQRRQTFGVPILDHQYVQKKLTDIRIGIETSRWTAYGALHQLLGGAPEAAMSCSIAKIAGADTVIAAAVDLLRLHGSDGYHEGRVSGFLRDAMAFASVGGTDEMHRRNIMGQMLRLHRRAQVAPVAAQPMRVAG</sequence>
<name>A1B2G9_PARDP</name>
<dbReference type="STRING" id="318586.Pden_1613"/>
<comment type="cofactor">
    <cofactor evidence="1 6">
        <name>FAD</name>
        <dbReference type="ChEBI" id="CHEBI:57692"/>
    </cofactor>
</comment>
<dbReference type="Pfam" id="PF02770">
    <property type="entry name" value="Acyl-CoA_dh_M"/>
    <property type="match status" value="1"/>
</dbReference>
<dbReference type="InterPro" id="IPR009100">
    <property type="entry name" value="AcylCoA_DH/oxidase_NM_dom_sf"/>
</dbReference>
<keyword evidence="3 6" id="KW-0285">Flavoprotein</keyword>
<evidence type="ECO:0000256" key="6">
    <source>
        <dbReference type="RuleBase" id="RU362125"/>
    </source>
</evidence>
<dbReference type="Gene3D" id="2.40.110.10">
    <property type="entry name" value="Butyryl-CoA Dehydrogenase, subunit A, domain 2"/>
    <property type="match status" value="1"/>
</dbReference>
<dbReference type="PANTHER" id="PTHR48083">
    <property type="entry name" value="MEDIUM-CHAIN SPECIFIC ACYL-COA DEHYDROGENASE, MITOCHONDRIAL-RELATED"/>
    <property type="match status" value="1"/>
</dbReference>
<feature type="domain" description="Acyl-CoA dehydrogenase/oxidase N-terminal" evidence="9">
    <location>
        <begin position="30"/>
        <end position="114"/>
    </location>
</feature>
<dbReference type="Proteomes" id="UP000000361">
    <property type="component" value="Chromosome 1"/>
</dbReference>
<dbReference type="Pfam" id="PF02771">
    <property type="entry name" value="Acyl-CoA_dh_N"/>
    <property type="match status" value="1"/>
</dbReference>
<dbReference type="InterPro" id="IPR013786">
    <property type="entry name" value="AcylCoA_DH/ox_N"/>
</dbReference>
<dbReference type="InterPro" id="IPR037069">
    <property type="entry name" value="AcylCoA_DH/ox_N_sf"/>
</dbReference>
<accession>A1B2G9</accession>
<dbReference type="HOGENOM" id="CLU_018204_3_5_5"/>
<dbReference type="GO" id="GO:0051793">
    <property type="term" value="P:medium-chain fatty acid catabolic process"/>
    <property type="evidence" value="ECO:0007669"/>
    <property type="project" value="TreeGrafter"/>
</dbReference>
<keyword evidence="5 6" id="KW-0560">Oxidoreductase</keyword>
<feature type="domain" description="Acyl-CoA dehydrogenase/oxidase C-terminal" evidence="7">
    <location>
        <begin position="224"/>
        <end position="372"/>
    </location>
</feature>
<dbReference type="RefSeq" id="WP_011747912.1">
    <property type="nucleotide sequence ID" value="NC_008686.1"/>
</dbReference>
<dbReference type="SUPFAM" id="SSF56645">
    <property type="entry name" value="Acyl-CoA dehydrogenase NM domain-like"/>
    <property type="match status" value="1"/>
</dbReference>
<dbReference type="GO" id="GO:0050660">
    <property type="term" value="F:flavin adenine dinucleotide binding"/>
    <property type="evidence" value="ECO:0007669"/>
    <property type="project" value="InterPro"/>
</dbReference>
<reference evidence="11" key="1">
    <citation type="submission" date="2006-12" db="EMBL/GenBank/DDBJ databases">
        <title>Complete sequence of chromosome 1 of Paracoccus denitrificans PD1222.</title>
        <authorList>
            <person name="Copeland A."/>
            <person name="Lucas S."/>
            <person name="Lapidus A."/>
            <person name="Barry K."/>
            <person name="Detter J.C."/>
            <person name="Glavina del Rio T."/>
            <person name="Hammon N."/>
            <person name="Israni S."/>
            <person name="Dalin E."/>
            <person name="Tice H."/>
            <person name="Pitluck S."/>
            <person name="Munk A.C."/>
            <person name="Brettin T."/>
            <person name="Bruce D."/>
            <person name="Han C."/>
            <person name="Tapia R."/>
            <person name="Gilna P."/>
            <person name="Schmutz J."/>
            <person name="Larimer F."/>
            <person name="Land M."/>
            <person name="Hauser L."/>
            <person name="Kyrpides N."/>
            <person name="Lykidis A."/>
            <person name="Spiro S."/>
            <person name="Richardson D.J."/>
            <person name="Moir J.W.B."/>
            <person name="Ferguson S.J."/>
            <person name="van Spanning R.J.M."/>
            <person name="Richardson P."/>
        </authorList>
    </citation>
    <scope>NUCLEOTIDE SEQUENCE [LARGE SCALE GENOMIC DNA]</scope>
    <source>
        <strain evidence="11">Pd 1222</strain>
    </source>
</reference>
<dbReference type="InterPro" id="IPR009075">
    <property type="entry name" value="AcylCo_DH/oxidase_C"/>
</dbReference>
<dbReference type="Pfam" id="PF00441">
    <property type="entry name" value="Acyl-CoA_dh_1"/>
    <property type="match status" value="1"/>
</dbReference>
<dbReference type="SUPFAM" id="SSF47203">
    <property type="entry name" value="Acyl-CoA dehydrogenase C-terminal domain-like"/>
    <property type="match status" value="1"/>
</dbReference>
<dbReference type="InterPro" id="IPR046373">
    <property type="entry name" value="Acyl-CoA_Oxase/DH_mid-dom_sf"/>
</dbReference>
<feature type="domain" description="Acyl-CoA oxidase/dehydrogenase middle" evidence="8">
    <location>
        <begin position="117"/>
        <end position="211"/>
    </location>
</feature>
<dbReference type="GO" id="GO:0070991">
    <property type="term" value="F:medium-chain fatty acyl-CoA dehydrogenase activity"/>
    <property type="evidence" value="ECO:0007669"/>
    <property type="project" value="TreeGrafter"/>
</dbReference>
<evidence type="ECO:0000256" key="5">
    <source>
        <dbReference type="ARBA" id="ARBA00023002"/>
    </source>
</evidence>
<dbReference type="EMBL" id="CP000489">
    <property type="protein sequence ID" value="ABL69713.1"/>
    <property type="molecule type" value="Genomic_DNA"/>
</dbReference>
<evidence type="ECO:0000259" key="9">
    <source>
        <dbReference type="Pfam" id="PF02771"/>
    </source>
</evidence>
<proteinExistence type="inferred from homology"/>
<gene>
    <name evidence="10" type="ordered locus">Pden_1613</name>
</gene>
<dbReference type="CDD" id="cd00567">
    <property type="entry name" value="ACAD"/>
    <property type="match status" value="1"/>
</dbReference>
<organism evidence="10 11">
    <name type="scientific">Paracoccus denitrificans (strain Pd 1222)</name>
    <dbReference type="NCBI Taxonomy" id="318586"/>
    <lineage>
        <taxon>Bacteria</taxon>
        <taxon>Pseudomonadati</taxon>
        <taxon>Pseudomonadota</taxon>
        <taxon>Alphaproteobacteria</taxon>
        <taxon>Rhodobacterales</taxon>
        <taxon>Paracoccaceae</taxon>
        <taxon>Paracoccus</taxon>
    </lineage>
</organism>